<proteinExistence type="inferred from homology"/>
<dbReference type="RefSeq" id="WP_214421185.1">
    <property type="nucleotide sequence ID" value="NZ_CP075546.1"/>
</dbReference>
<comment type="similarity">
    <text evidence="2">Belongs to the acylphosphatase family.</text>
</comment>
<dbReference type="InterPro" id="IPR020456">
    <property type="entry name" value="Acylphosphatase"/>
</dbReference>
<dbReference type="SUPFAM" id="SSF54975">
    <property type="entry name" value="Acylphosphatase/BLUF domain-like"/>
    <property type="match status" value="1"/>
</dbReference>
<reference evidence="4 5" key="1">
    <citation type="submission" date="2021-05" db="EMBL/GenBank/DDBJ databases">
        <title>A novel Methanospirillum isolate from a pyrite-forming mixed culture.</title>
        <authorList>
            <person name="Bunk B."/>
            <person name="Sproer C."/>
            <person name="Spring S."/>
            <person name="Pester M."/>
        </authorList>
    </citation>
    <scope>NUCLEOTIDE SEQUENCE [LARGE SCALE GENOMIC DNA]</scope>
    <source>
        <strain evidence="4 5">J.3.6.1-F.2.7.3</strain>
    </source>
</reference>
<dbReference type="EC" id="3.6.1.7" evidence="1"/>
<dbReference type="Proteomes" id="UP000680656">
    <property type="component" value="Chromosome"/>
</dbReference>
<dbReference type="PROSITE" id="PS51160">
    <property type="entry name" value="ACYLPHOSPHATASE_3"/>
    <property type="match status" value="1"/>
</dbReference>
<keyword evidence="5" id="KW-1185">Reference proteome</keyword>
<dbReference type="GO" id="GO:0003998">
    <property type="term" value="F:acylphosphatase activity"/>
    <property type="evidence" value="ECO:0007669"/>
    <property type="project" value="UniProtKB-EC"/>
</dbReference>
<accession>A0A8E7B3R4</accession>
<evidence type="ECO:0000256" key="1">
    <source>
        <dbReference type="PROSITE-ProRule" id="PRU00520"/>
    </source>
</evidence>
<feature type="active site" evidence="1">
    <location>
        <position position="18"/>
    </location>
</feature>
<name>A0A8E7B3R4_9EURY</name>
<dbReference type="Pfam" id="PF00708">
    <property type="entry name" value="Acylphosphatase"/>
    <property type="match status" value="1"/>
</dbReference>
<evidence type="ECO:0000256" key="2">
    <source>
        <dbReference type="RuleBase" id="RU004168"/>
    </source>
</evidence>
<dbReference type="EMBL" id="CP075546">
    <property type="protein sequence ID" value="QVV90414.1"/>
    <property type="molecule type" value="Genomic_DNA"/>
</dbReference>
<dbReference type="Gene3D" id="3.30.70.100">
    <property type="match status" value="1"/>
</dbReference>
<evidence type="ECO:0000313" key="5">
    <source>
        <dbReference type="Proteomes" id="UP000680656"/>
    </source>
</evidence>
<dbReference type="PANTHER" id="PTHR47268:SF4">
    <property type="entry name" value="ACYLPHOSPHATASE"/>
    <property type="match status" value="1"/>
</dbReference>
<dbReference type="KEGG" id="mrtj:KHC33_08015"/>
<sequence>MKRVNMIASGSVQGVGFRAYIQKIAQDRHIAGWVRNLADGTVEIEAEGPDDLLNRFIESIRSSKTIFINVHSLQVRDISVTNEQGFTIRR</sequence>
<feature type="active site" evidence="1">
    <location>
        <position position="36"/>
    </location>
</feature>
<dbReference type="InterPro" id="IPR036046">
    <property type="entry name" value="Acylphosphatase-like_dom_sf"/>
</dbReference>
<feature type="domain" description="Acylphosphatase-like" evidence="3">
    <location>
        <begin position="3"/>
        <end position="90"/>
    </location>
</feature>
<dbReference type="GeneID" id="65097121"/>
<organism evidence="4 5">
    <name type="scientific">Methanospirillum purgamenti</name>
    <dbReference type="NCBI Taxonomy" id="2834276"/>
    <lineage>
        <taxon>Archaea</taxon>
        <taxon>Methanobacteriati</taxon>
        <taxon>Methanobacteriota</taxon>
        <taxon>Stenosarchaea group</taxon>
        <taxon>Methanomicrobia</taxon>
        <taxon>Methanomicrobiales</taxon>
        <taxon>Methanospirillaceae</taxon>
        <taxon>Methanospirillum</taxon>
    </lineage>
</organism>
<dbReference type="AlphaFoldDB" id="A0A8E7B3R4"/>
<dbReference type="PRINTS" id="PR00112">
    <property type="entry name" value="ACYLPHPHTASE"/>
</dbReference>
<protein>
    <recommendedName>
        <fullName evidence="1">acylphosphatase</fullName>
        <ecNumber evidence="1">3.6.1.7</ecNumber>
    </recommendedName>
</protein>
<dbReference type="InterPro" id="IPR017968">
    <property type="entry name" value="Acylphosphatase_CS"/>
</dbReference>
<evidence type="ECO:0000313" key="4">
    <source>
        <dbReference type="EMBL" id="QVV90414.1"/>
    </source>
</evidence>
<gene>
    <name evidence="4" type="ORF">KHC33_08015</name>
</gene>
<dbReference type="InterPro" id="IPR001792">
    <property type="entry name" value="Acylphosphatase-like_dom"/>
</dbReference>
<evidence type="ECO:0000259" key="3">
    <source>
        <dbReference type="PROSITE" id="PS51160"/>
    </source>
</evidence>
<keyword evidence="1 4" id="KW-0378">Hydrolase</keyword>
<dbReference type="PROSITE" id="PS00151">
    <property type="entry name" value="ACYLPHOSPHATASE_2"/>
    <property type="match status" value="1"/>
</dbReference>
<dbReference type="PANTHER" id="PTHR47268">
    <property type="entry name" value="ACYLPHOSPHATASE"/>
    <property type="match status" value="1"/>
</dbReference>
<comment type="catalytic activity">
    <reaction evidence="1">
        <text>an acyl phosphate + H2O = a carboxylate + phosphate + H(+)</text>
        <dbReference type="Rhea" id="RHEA:14965"/>
        <dbReference type="ChEBI" id="CHEBI:15377"/>
        <dbReference type="ChEBI" id="CHEBI:15378"/>
        <dbReference type="ChEBI" id="CHEBI:29067"/>
        <dbReference type="ChEBI" id="CHEBI:43474"/>
        <dbReference type="ChEBI" id="CHEBI:59918"/>
        <dbReference type="EC" id="3.6.1.7"/>
    </reaction>
</comment>